<organism evidence="13 14">
    <name type="scientific">Pantoea cypripedii</name>
    <name type="common">Pectobacterium cypripedii</name>
    <name type="synonym">Erwinia cypripedii</name>
    <dbReference type="NCBI Taxonomy" id="55209"/>
    <lineage>
        <taxon>Bacteria</taxon>
        <taxon>Pseudomonadati</taxon>
        <taxon>Pseudomonadota</taxon>
        <taxon>Gammaproteobacteria</taxon>
        <taxon>Enterobacterales</taxon>
        <taxon>Erwiniaceae</taxon>
        <taxon>Pantoea</taxon>
    </lineage>
</organism>
<keyword evidence="4" id="KW-1003">Cell membrane</keyword>
<dbReference type="FunFam" id="3.40.50.300:FF:000127">
    <property type="entry name" value="Ribose import ATP-binding protein RbsA"/>
    <property type="match status" value="1"/>
</dbReference>
<dbReference type="Pfam" id="PF00005">
    <property type="entry name" value="ABC_tran"/>
    <property type="match status" value="2"/>
</dbReference>
<dbReference type="InterPro" id="IPR003593">
    <property type="entry name" value="AAA+_ATPase"/>
</dbReference>
<evidence type="ECO:0000256" key="4">
    <source>
        <dbReference type="ARBA" id="ARBA00022475"/>
    </source>
</evidence>
<keyword evidence="7 11" id="KW-0547">Nucleotide-binding</keyword>
<dbReference type="RefSeq" id="WP_084875814.1">
    <property type="nucleotide sequence ID" value="NZ_JAGGMY010000001.1"/>
</dbReference>
<dbReference type="InterPro" id="IPR027417">
    <property type="entry name" value="P-loop_NTPase"/>
</dbReference>
<evidence type="ECO:0000256" key="9">
    <source>
        <dbReference type="ARBA" id="ARBA00022967"/>
    </source>
</evidence>
<dbReference type="PROSITE" id="PS50893">
    <property type="entry name" value="ABC_TRANSPORTER_2"/>
    <property type="match status" value="2"/>
</dbReference>
<dbReference type="Proteomes" id="UP000193749">
    <property type="component" value="Unassembled WGS sequence"/>
</dbReference>
<accession>A0A1X1EVW5</accession>
<evidence type="ECO:0000313" key="13">
    <source>
        <dbReference type="EMBL" id="ORM94071.1"/>
    </source>
</evidence>
<protein>
    <recommendedName>
        <fullName evidence="11">Ribose/galactose/methyl galactoside import ATP-binding protein</fullName>
        <ecNumber evidence="11">7.5.2.11</ecNumber>
    </recommendedName>
</protein>
<dbReference type="GO" id="GO:0016887">
    <property type="term" value="F:ATP hydrolysis activity"/>
    <property type="evidence" value="ECO:0007669"/>
    <property type="project" value="InterPro"/>
</dbReference>
<evidence type="ECO:0000256" key="3">
    <source>
        <dbReference type="ARBA" id="ARBA00022448"/>
    </source>
</evidence>
<evidence type="ECO:0000256" key="2">
    <source>
        <dbReference type="ARBA" id="ARBA00006526"/>
    </source>
</evidence>
<comment type="subcellular location">
    <subcellularLocation>
        <location evidence="1 11">Cell inner membrane</location>
        <topology evidence="1 11">Peripheral membrane protein</topology>
    </subcellularLocation>
</comment>
<dbReference type="CDD" id="cd03215">
    <property type="entry name" value="ABC_Carb_Monos_II"/>
    <property type="match status" value="1"/>
</dbReference>
<keyword evidence="9 11" id="KW-1278">Translocase</keyword>
<feature type="domain" description="ABC transporter" evidence="12">
    <location>
        <begin position="252"/>
        <end position="494"/>
    </location>
</feature>
<keyword evidence="10 11" id="KW-0472">Membrane</keyword>
<dbReference type="Gene3D" id="3.40.50.300">
    <property type="entry name" value="P-loop containing nucleotide triphosphate hydrolases"/>
    <property type="match status" value="2"/>
</dbReference>
<keyword evidence="3 11" id="KW-0813">Transport</keyword>
<dbReference type="InterPro" id="IPR003439">
    <property type="entry name" value="ABC_transporter-like_ATP-bd"/>
</dbReference>
<evidence type="ECO:0000256" key="11">
    <source>
        <dbReference type="RuleBase" id="RU367029"/>
    </source>
</evidence>
<dbReference type="AlphaFoldDB" id="A0A1X1EVW5"/>
<dbReference type="EC" id="7.5.2.11" evidence="11"/>
<comment type="similarity">
    <text evidence="2">Belongs to the ABC transporter superfamily. Drug exporter-2 (TC 3.A.1.117) family.</text>
</comment>
<dbReference type="SMART" id="SM00382">
    <property type="entry name" value="AAA"/>
    <property type="match status" value="2"/>
</dbReference>
<feature type="domain" description="ABC transporter" evidence="12">
    <location>
        <begin position="6"/>
        <end position="241"/>
    </location>
</feature>
<dbReference type="InterPro" id="IPR017871">
    <property type="entry name" value="ABC_transporter-like_CS"/>
</dbReference>
<dbReference type="PANTHER" id="PTHR43790">
    <property type="entry name" value="CARBOHYDRATE TRANSPORT ATP-BINDING PROTEIN MG119-RELATED"/>
    <property type="match status" value="1"/>
</dbReference>
<evidence type="ECO:0000256" key="6">
    <source>
        <dbReference type="ARBA" id="ARBA00022737"/>
    </source>
</evidence>
<dbReference type="EMBL" id="MLJI01000001">
    <property type="protein sequence ID" value="ORM94071.1"/>
    <property type="molecule type" value="Genomic_DNA"/>
</dbReference>
<reference evidence="13 14" key="1">
    <citation type="journal article" date="2017" name="Antonie Van Leeuwenhoek">
        <title>Phylogenomic resolution of the bacterial genus Pantoea and its relationship with Erwinia and Tatumella.</title>
        <authorList>
            <person name="Palmer M."/>
            <person name="Steenkamp E.T."/>
            <person name="Coetzee M.P."/>
            <person name="Chan W.Y."/>
            <person name="van Zyl E."/>
            <person name="De Maayer P."/>
            <person name="Coutinho T.A."/>
            <person name="Blom J."/>
            <person name="Smits T.H."/>
            <person name="Duffy B."/>
            <person name="Venter S.N."/>
        </authorList>
    </citation>
    <scope>NUCLEOTIDE SEQUENCE [LARGE SCALE GENOMIC DNA]</scope>
    <source>
        <strain evidence="13 14">LMG 2657</strain>
    </source>
</reference>
<evidence type="ECO:0000256" key="7">
    <source>
        <dbReference type="ARBA" id="ARBA00022741"/>
    </source>
</evidence>
<dbReference type="GO" id="GO:0043211">
    <property type="term" value="F:ABC-type carbohydrate transporter activity"/>
    <property type="evidence" value="ECO:0007669"/>
    <property type="project" value="UniProtKB-UniRule"/>
</dbReference>
<dbReference type="SUPFAM" id="SSF52540">
    <property type="entry name" value="P-loop containing nucleoside triphosphate hydrolases"/>
    <property type="match status" value="2"/>
</dbReference>
<evidence type="ECO:0000256" key="1">
    <source>
        <dbReference type="ARBA" id="ARBA00004417"/>
    </source>
</evidence>
<evidence type="ECO:0000256" key="8">
    <source>
        <dbReference type="ARBA" id="ARBA00022840"/>
    </source>
</evidence>
<dbReference type="FunFam" id="3.40.50.300:FF:000126">
    <property type="entry name" value="Galactose/methyl galactoside import ATP-binding protein MglA"/>
    <property type="match status" value="1"/>
</dbReference>
<keyword evidence="8 11" id="KW-0067">ATP-binding</keyword>
<dbReference type="OrthoDB" id="9776369at2"/>
<keyword evidence="5 11" id="KW-0762">Sugar transport</keyword>
<comment type="catalytic activity">
    <reaction evidence="11">
        <text>D-galactose(out) + ATP + H2O = D-galactose(in) + ADP + phosphate + H(+)</text>
        <dbReference type="Rhea" id="RHEA:60156"/>
        <dbReference type="ChEBI" id="CHEBI:4139"/>
        <dbReference type="ChEBI" id="CHEBI:15377"/>
        <dbReference type="ChEBI" id="CHEBI:15378"/>
        <dbReference type="ChEBI" id="CHEBI:30616"/>
        <dbReference type="ChEBI" id="CHEBI:43474"/>
        <dbReference type="ChEBI" id="CHEBI:456216"/>
        <dbReference type="EC" id="7.5.2.11"/>
    </reaction>
</comment>
<proteinExistence type="inferred from homology"/>
<evidence type="ECO:0000313" key="14">
    <source>
        <dbReference type="Proteomes" id="UP000193749"/>
    </source>
</evidence>
<evidence type="ECO:0000259" key="12">
    <source>
        <dbReference type="PROSITE" id="PS50893"/>
    </source>
</evidence>
<evidence type="ECO:0000256" key="5">
    <source>
        <dbReference type="ARBA" id="ARBA00022597"/>
    </source>
</evidence>
<dbReference type="GO" id="GO:0005886">
    <property type="term" value="C:plasma membrane"/>
    <property type="evidence" value="ECO:0007669"/>
    <property type="project" value="UniProtKB-SubCell"/>
</dbReference>
<dbReference type="GO" id="GO:0015749">
    <property type="term" value="P:monosaccharide transmembrane transport"/>
    <property type="evidence" value="ECO:0007669"/>
    <property type="project" value="UniProtKB-ARBA"/>
</dbReference>
<sequence length="494" mass="54635">MTAFALEAEGISKFFPGVKALDNVSLRVKPGSVHALMGENGAGKSTLMKCLIGMYRPDKGTIRIKGEPVQFQDTMDALRSGISMIHQELNLVPHMTVAENIWLGREPMKYGFVDHSKLNQQTQQLLNKLNIRLKADRMVGELSIAAQQMVEIAKAVSWNSDIVIMDEPTSALTETEVSHLFTIIRDLREQGKAIIYISHKMDEIFSITDEISIFRDGAWVGSNSTTQFTRQSLITQMVGRELTQLFPKFNNAIGEDVLTVRNLNSKGRFKDVSFTLRKGEILGVAGLVGAGRSEVMESLFGMESFDSGEVLIDGVPVKIDSPSTAIEKGMAFLTEDRKKSGLFLVLSVLENMSIVNMPDYIGKSGFVSHMKMAQDCMEQIRKLNIKTPTMDQIINNLSGGNQQKVLIARWLLAQPKILILDEPTRGIDVGAKAEIYRLISELANRGVAIIMVSSELPEILGMSDRVMVMHAGRITGILNKEEADQETILSLASE</sequence>
<dbReference type="InterPro" id="IPR050107">
    <property type="entry name" value="ABC_carbohydrate_import_ATPase"/>
</dbReference>
<dbReference type="PROSITE" id="PS00211">
    <property type="entry name" value="ABC_TRANSPORTER_1"/>
    <property type="match status" value="1"/>
</dbReference>
<gene>
    <name evidence="13" type="ORF">HA50_12185</name>
</gene>
<evidence type="ECO:0000256" key="10">
    <source>
        <dbReference type="ARBA" id="ARBA00023136"/>
    </source>
</evidence>
<dbReference type="GO" id="GO:0005524">
    <property type="term" value="F:ATP binding"/>
    <property type="evidence" value="ECO:0007669"/>
    <property type="project" value="UniProtKB-UniRule"/>
</dbReference>
<dbReference type="STRING" id="55209.HA50_12185"/>
<dbReference type="CDD" id="cd03216">
    <property type="entry name" value="ABC_Carb_Monos_I"/>
    <property type="match status" value="1"/>
</dbReference>
<name>A0A1X1EVW5_PANCY</name>
<keyword evidence="11" id="KW-0997">Cell inner membrane</keyword>
<comment type="function">
    <text evidence="11">Part of an ABC transporter complex involved in carbohydrate import. Could be involved in ribose, galactose and/or methyl galactoside import. Responsible for energy coupling to the transport system.</text>
</comment>
<keyword evidence="14" id="KW-1185">Reference proteome</keyword>
<dbReference type="PANTHER" id="PTHR43790:SF7">
    <property type="entry name" value="GALACTOSE_METHYL GALACTOSIDE IMPORT ATP-BINDING PROTEIN MGLA"/>
    <property type="match status" value="1"/>
</dbReference>
<keyword evidence="6" id="KW-0677">Repeat</keyword>
<comment type="caution">
    <text evidence="13">The sequence shown here is derived from an EMBL/GenBank/DDBJ whole genome shotgun (WGS) entry which is preliminary data.</text>
</comment>